<name>A0A162IH95_9HYPO</name>
<dbReference type="GO" id="GO:0003712">
    <property type="term" value="F:transcription coregulator activity"/>
    <property type="evidence" value="ECO:0007669"/>
    <property type="project" value="TreeGrafter"/>
</dbReference>
<feature type="compositionally biased region" description="Polar residues" evidence="2">
    <location>
        <begin position="43"/>
        <end position="54"/>
    </location>
</feature>
<evidence type="ECO:0000256" key="2">
    <source>
        <dbReference type="SAM" id="MobiDB-lite"/>
    </source>
</evidence>
<proteinExistence type="predicted"/>
<dbReference type="PANTHER" id="PTHR15377:SF3">
    <property type="entry name" value="WW DOMAIN-CONTAINING PROTEIN"/>
    <property type="match status" value="1"/>
</dbReference>
<dbReference type="Proteomes" id="UP000076874">
    <property type="component" value="Unassembled WGS sequence"/>
</dbReference>
<protein>
    <submittedName>
        <fullName evidence="4">FF domain protein</fullName>
    </submittedName>
</protein>
<gene>
    <name evidence="4" type="ORF">SPI_07516</name>
</gene>
<dbReference type="SUPFAM" id="SSF81698">
    <property type="entry name" value="FF domain"/>
    <property type="match status" value="1"/>
</dbReference>
<evidence type="ECO:0000259" key="3">
    <source>
        <dbReference type="SMART" id="SM00441"/>
    </source>
</evidence>
<dbReference type="InterPro" id="IPR045148">
    <property type="entry name" value="TCRG1-like"/>
</dbReference>
<dbReference type="STRING" id="1081102.A0A162IH95"/>
<dbReference type="AlphaFoldDB" id="A0A162IH95"/>
<comment type="caution">
    <text evidence="4">The sequence shown here is derived from an EMBL/GenBank/DDBJ whole genome shotgun (WGS) entry which is preliminary data.</text>
</comment>
<evidence type="ECO:0000313" key="5">
    <source>
        <dbReference type="Proteomes" id="UP000076874"/>
    </source>
</evidence>
<feature type="domain" description="FF" evidence="3">
    <location>
        <begin position="259"/>
        <end position="315"/>
    </location>
</feature>
<feature type="compositionally biased region" description="Polar residues" evidence="2">
    <location>
        <begin position="1"/>
        <end position="12"/>
    </location>
</feature>
<feature type="domain" description="FF" evidence="3">
    <location>
        <begin position="130"/>
        <end position="186"/>
    </location>
</feature>
<sequence>MAQKWNTSFGDSKTNEHDHAGDLASSTTHTSSHGHRLNGDAITDTQFNNDTAYSGSEYYGSEVAEQSEGEQLEGDDNPPKRRKTDNFNGGPMEFSEADIAFQLQAAAVDFNESHSHVDEDDAVESPELSNEEAWELFKSLFDYHHINPYSSWEKLVEEGRIIDDERYAVLGTMKSRKTAFEEWSKAKIKELKAKKVDEEKIDPRVAYFSFLQSKATPKLYWPEFKRKYRKEAVMKDTSITERDKERWFRDYISRLKLPLSTLKSDLVKLLESIPTSKLNNQTVMSELPSDLLADIRYVSLDARLRDQLIETYIQTAGPPPA</sequence>
<dbReference type="SMART" id="SM00441">
    <property type="entry name" value="FF"/>
    <property type="match status" value="2"/>
</dbReference>
<reference evidence="4 5" key="1">
    <citation type="journal article" date="2016" name="Genome Biol. Evol.">
        <title>Divergent and convergent evolution of fungal pathogenicity.</title>
        <authorList>
            <person name="Shang Y."/>
            <person name="Xiao G."/>
            <person name="Zheng P."/>
            <person name="Cen K."/>
            <person name="Zhan S."/>
            <person name="Wang C."/>
        </authorList>
    </citation>
    <scope>NUCLEOTIDE SEQUENCE [LARGE SCALE GENOMIC DNA]</scope>
    <source>
        <strain evidence="4 5">RCEF 264</strain>
    </source>
</reference>
<dbReference type="PANTHER" id="PTHR15377">
    <property type="entry name" value="TRANSCRIPTION ELONGATION REGULATOR 1"/>
    <property type="match status" value="1"/>
</dbReference>
<dbReference type="Pfam" id="PF01846">
    <property type="entry name" value="FF"/>
    <property type="match status" value="1"/>
</dbReference>
<keyword evidence="1" id="KW-0677">Repeat</keyword>
<evidence type="ECO:0000256" key="1">
    <source>
        <dbReference type="ARBA" id="ARBA00022737"/>
    </source>
</evidence>
<organism evidence="4 5">
    <name type="scientific">Niveomyces insectorum RCEF 264</name>
    <dbReference type="NCBI Taxonomy" id="1081102"/>
    <lineage>
        <taxon>Eukaryota</taxon>
        <taxon>Fungi</taxon>
        <taxon>Dikarya</taxon>
        <taxon>Ascomycota</taxon>
        <taxon>Pezizomycotina</taxon>
        <taxon>Sordariomycetes</taxon>
        <taxon>Hypocreomycetidae</taxon>
        <taxon>Hypocreales</taxon>
        <taxon>Cordycipitaceae</taxon>
        <taxon>Niveomyces</taxon>
    </lineage>
</organism>
<dbReference type="GO" id="GO:0005634">
    <property type="term" value="C:nucleus"/>
    <property type="evidence" value="ECO:0007669"/>
    <property type="project" value="TreeGrafter"/>
</dbReference>
<accession>A0A162IH95</accession>
<feature type="region of interest" description="Disordered" evidence="2">
    <location>
        <begin position="1"/>
        <end position="93"/>
    </location>
</feature>
<dbReference type="InterPro" id="IPR036517">
    <property type="entry name" value="FF_domain_sf"/>
</dbReference>
<dbReference type="Gene3D" id="1.10.10.440">
    <property type="entry name" value="FF domain"/>
    <property type="match status" value="1"/>
</dbReference>
<dbReference type="EMBL" id="AZHD01000015">
    <property type="protein sequence ID" value="OAA57135.1"/>
    <property type="molecule type" value="Genomic_DNA"/>
</dbReference>
<feature type="compositionally biased region" description="Acidic residues" evidence="2">
    <location>
        <begin position="65"/>
        <end position="76"/>
    </location>
</feature>
<evidence type="ECO:0000313" key="4">
    <source>
        <dbReference type="EMBL" id="OAA57135.1"/>
    </source>
</evidence>
<dbReference type="GO" id="GO:0070063">
    <property type="term" value="F:RNA polymerase binding"/>
    <property type="evidence" value="ECO:0007669"/>
    <property type="project" value="InterPro"/>
</dbReference>
<keyword evidence="5" id="KW-1185">Reference proteome</keyword>
<dbReference type="InterPro" id="IPR002713">
    <property type="entry name" value="FF_domain"/>
</dbReference>
<dbReference type="OrthoDB" id="410044at2759"/>